<dbReference type="AlphaFoldDB" id="A0AAD7IEB0"/>
<comment type="caution">
    <text evidence="1">The sequence shown here is derived from an EMBL/GenBank/DDBJ whole genome shotgun (WGS) entry which is preliminary data.</text>
</comment>
<organism evidence="1 2">
    <name type="scientific">Mycena metata</name>
    <dbReference type="NCBI Taxonomy" id="1033252"/>
    <lineage>
        <taxon>Eukaryota</taxon>
        <taxon>Fungi</taxon>
        <taxon>Dikarya</taxon>
        <taxon>Basidiomycota</taxon>
        <taxon>Agaricomycotina</taxon>
        <taxon>Agaricomycetes</taxon>
        <taxon>Agaricomycetidae</taxon>
        <taxon>Agaricales</taxon>
        <taxon>Marasmiineae</taxon>
        <taxon>Mycenaceae</taxon>
        <taxon>Mycena</taxon>
    </lineage>
</organism>
<evidence type="ECO:0000313" key="1">
    <source>
        <dbReference type="EMBL" id="KAJ7741143.1"/>
    </source>
</evidence>
<gene>
    <name evidence="1" type="ORF">B0H16DRAFT_1324180</name>
</gene>
<accession>A0AAD7IEB0</accession>
<proteinExistence type="predicted"/>
<dbReference type="Proteomes" id="UP001215598">
    <property type="component" value="Unassembled WGS sequence"/>
</dbReference>
<sequence>MHRLVGTYHARQVDRSIGHDGNLVDNGRVRLHFQLGAKYGFVIRNMSDEDLFPYLLYFDPDQYTIQVSYQPWYLPENPHFRPLPRNGSVSVGMASEPAFEFGLEPGEQTNSGFLKLFVSTEYFDLGWTRRWTSPFDSKVQITPVPEKPFADARRWDAVHVVLTMTSGYSGL</sequence>
<name>A0AAD7IEB0_9AGAR</name>
<dbReference type="EMBL" id="JARKIB010000100">
    <property type="protein sequence ID" value="KAJ7741143.1"/>
    <property type="molecule type" value="Genomic_DNA"/>
</dbReference>
<reference evidence="1" key="1">
    <citation type="submission" date="2023-03" db="EMBL/GenBank/DDBJ databases">
        <title>Massive genome expansion in bonnet fungi (Mycena s.s.) driven by repeated elements and novel gene families across ecological guilds.</title>
        <authorList>
            <consortium name="Lawrence Berkeley National Laboratory"/>
            <person name="Harder C.B."/>
            <person name="Miyauchi S."/>
            <person name="Viragh M."/>
            <person name="Kuo A."/>
            <person name="Thoen E."/>
            <person name="Andreopoulos B."/>
            <person name="Lu D."/>
            <person name="Skrede I."/>
            <person name="Drula E."/>
            <person name="Henrissat B."/>
            <person name="Morin E."/>
            <person name="Kohler A."/>
            <person name="Barry K."/>
            <person name="LaButti K."/>
            <person name="Morin E."/>
            <person name="Salamov A."/>
            <person name="Lipzen A."/>
            <person name="Mereny Z."/>
            <person name="Hegedus B."/>
            <person name="Baldrian P."/>
            <person name="Stursova M."/>
            <person name="Weitz H."/>
            <person name="Taylor A."/>
            <person name="Grigoriev I.V."/>
            <person name="Nagy L.G."/>
            <person name="Martin F."/>
            <person name="Kauserud H."/>
        </authorList>
    </citation>
    <scope>NUCLEOTIDE SEQUENCE</scope>
    <source>
        <strain evidence="1">CBHHK182m</strain>
    </source>
</reference>
<keyword evidence="2" id="KW-1185">Reference proteome</keyword>
<evidence type="ECO:0000313" key="2">
    <source>
        <dbReference type="Proteomes" id="UP001215598"/>
    </source>
</evidence>
<protein>
    <submittedName>
        <fullName evidence="1">Uncharacterized protein</fullName>
    </submittedName>
</protein>